<organism evidence="2 3">
    <name type="scientific">Lentzea albida</name>
    <dbReference type="NCBI Taxonomy" id="65499"/>
    <lineage>
        <taxon>Bacteria</taxon>
        <taxon>Bacillati</taxon>
        <taxon>Actinomycetota</taxon>
        <taxon>Actinomycetes</taxon>
        <taxon>Pseudonocardiales</taxon>
        <taxon>Pseudonocardiaceae</taxon>
        <taxon>Lentzea</taxon>
    </lineage>
</organism>
<feature type="transmembrane region" description="Helical" evidence="1">
    <location>
        <begin position="244"/>
        <end position="264"/>
    </location>
</feature>
<dbReference type="STRING" id="65499.SAMN04488000_102630"/>
<keyword evidence="1" id="KW-0472">Membrane</keyword>
<proteinExistence type="predicted"/>
<name>A0A1H9FCD4_9PSEU</name>
<dbReference type="OrthoDB" id="3430209at2"/>
<evidence type="ECO:0000313" key="3">
    <source>
        <dbReference type="Proteomes" id="UP000199503"/>
    </source>
</evidence>
<gene>
    <name evidence="2" type="ORF">SAMN04488000_102630</name>
</gene>
<feature type="transmembrane region" description="Helical" evidence="1">
    <location>
        <begin position="213"/>
        <end position="232"/>
    </location>
</feature>
<evidence type="ECO:0000256" key="1">
    <source>
        <dbReference type="SAM" id="Phobius"/>
    </source>
</evidence>
<keyword evidence="1" id="KW-1133">Transmembrane helix</keyword>
<evidence type="ECO:0000313" key="2">
    <source>
        <dbReference type="EMBL" id="SEQ35600.1"/>
    </source>
</evidence>
<dbReference type="EMBL" id="FOFV01000002">
    <property type="protein sequence ID" value="SEQ35600.1"/>
    <property type="molecule type" value="Genomic_DNA"/>
</dbReference>
<feature type="transmembrane region" description="Helical" evidence="1">
    <location>
        <begin position="276"/>
        <end position="296"/>
    </location>
</feature>
<reference evidence="3" key="1">
    <citation type="submission" date="2016-10" db="EMBL/GenBank/DDBJ databases">
        <authorList>
            <person name="Varghese N."/>
            <person name="Submissions S."/>
        </authorList>
    </citation>
    <scope>NUCLEOTIDE SEQUENCE [LARGE SCALE GENOMIC DNA]</scope>
    <source>
        <strain evidence="3">DSM 44437</strain>
    </source>
</reference>
<dbReference type="RefSeq" id="WP_089912689.1">
    <property type="nucleotide sequence ID" value="NZ_FOFV01000002.1"/>
</dbReference>
<accession>A0A1H9FCD4</accession>
<evidence type="ECO:0008006" key="4">
    <source>
        <dbReference type="Google" id="ProtNLM"/>
    </source>
</evidence>
<keyword evidence="3" id="KW-1185">Reference proteome</keyword>
<sequence>MRILAGDPADPDLGAEVTLGEGRLGGAAVPFLRITSGEHRKILVGEARTDGNRVEVVIRAAWSDAQGWRQSTWSPEDLPGTLAEPAHRIAEREKALTIAKVLAEGSRNTVADLRGLRYEMERQIADLLAQRKNTALRMLMAQLVELSMAVSRARDVAQEAVREGRFTTLVMRHCEAMDAGLGDEVTRLQALLSSVSTFAVAQESEAQQRFNTLAAAAAAGLGLPALILSLYGADDYLPFTWDKAWRALTPIAGVLTVAAGIILLRMPGRTTARRYLVAFGLIAGLVSVLLIAGFLAP</sequence>
<dbReference type="Proteomes" id="UP000199503">
    <property type="component" value="Unassembled WGS sequence"/>
</dbReference>
<keyword evidence="1" id="KW-0812">Transmembrane</keyword>
<dbReference type="AlphaFoldDB" id="A0A1H9FCD4"/>
<protein>
    <recommendedName>
        <fullName evidence="4">Mg2+ and Co2+ transporter CorA</fullName>
    </recommendedName>
</protein>